<evidence type="ECO:0000313" key="2">
    <source>
        <dbReference type="Proteomes" id="UP000016843"/>
    </source>
</evidence>
<proteinExistence type="predicted"/>
<name>U5C266_9BACT</name>
<accession>U5C266</accession>
<sequence>MKNGFVLDVKSSQMKFQTGICQNPKEEFTGF</sequence>
<comment type="caution">
    <text evidence="1">The sequence shown here is derived from an EMBL/GenBank/DDBJ whole genome shotgun (WGS) entry which is preliminary data.</text>
</comment>
<evidence type="ECO:0000313" key="1">
    <source>
        <dbReference type="EMBL" id="ERM82272.1"/>
    </source>
</evidence>
<gene>
    <name evidence="1" type="ORF">P872_18995</name>
</gene>
<reference evidence="1 2" key="1">
    <citation type="journal article" date="2013" name="Genome Announc.">
        <title>Draft Genome Sequence of the Psychrophilic and Alkaliphilic Rhodonellum psychrophilum Strain GCM71T.</title>
        <authorList>
            <person name="Hauptmann A.L."/>
            <person name="Glaring M.A."/>
            <person name="Hallin P.F."/>
            <person name="Prieme A."/>
            <person name="Stougaard P."/>
        </authorList>
    </citation>
    <scope>NUCLEOTIDE SEQUENCE [LARGE SCALE GENOMIC DNA]</scope>
    <source>
        <strain evidence="1 2">GCM71</strain>
    </source>
</reference>
<organism evidence="1 2">
    <name type="scientific">Rhodonellum psychrophilum GCM71 = DSM 17998</name>
    <dbReference type="NCBI Taxonomy" id="1123057"/>
    <lineage>
        <taxon>Bacteria</taxon>
        <taxon>Pseudomonadati</taxon>
        <taxon>Bacteroidota</taxon>
        <taxon>Cytophagia</taxon>
        <taxon>Cytophagales</taxon>
        <taxon>Cytophagaceae</taxon>
        <taxon>Rhodonellum</taxon>
    </lineage>
</organism>
<dbReference type="EMBL" id="AWXR01000030">
    <property type="protein sequence ID" value="ERM82272.1"/>
    <property type="molecule type" value="Genomic_DNA"/>
</dbReference>
<protein>
    <submittedName>
        <fullName evidence="1">Uncharacterized protein</fullName>
    </submittedName>
</protein>
<dbReference type="AlphaFoldDB" id="U5C266"/>
<dbReference type="Proteomes" id="UP000016843">
    <property type="component" value="Unassembled WGS sequence"/>
</dbReference>
<keyword evidence="2" id="KW-1185">Reference proteome</keyword>